<dbReference type="EMBL" id="RWGY01000007">
    <property type="protein sequence ID" value="TVU41893.1"/>
    <property type="molecule type" value="Genomic_DNA"/>
</dbReference>
<feature type="non-terminal residue" evidence="1">
    <location>
        <position position="1"/>
    </location>
</feature>
<organism evidence="1 2">
    <name type="scientific">Eragrostis curvula</name>
    <name type="common">weeping love grass</name>
    <dbReference type="NCBI Taxonomy" id="38414"/>
    <lineage>
        <taxon>Eukaryota</taxon>
        <taxon>Viridiplantae</taxon>
        <taxon>Streptophyta</taxon>
        <taxon>Embryophyta</taxon>
        <taxon>Tracheophyta</taxon>
        <taxon>Spermatophyta</taxon>
        <taxon>Magnoliopsida</taxon>
        <taxon>Liliopsida</taxon>
        <taxon>Poales</taxon>
        <taxon>Poaceae</taxon>
        <taxon>PACMAD clade</taxon>
        <taxon>Chloridoideae</taxon>
        <taxon>Eragrostideae</taxon>
        <taxon>Eragrostidinae</taxon>
        <taxon>Eragrostis</taxon>
    </lineage>
</organism>
<dbReference type="OrthoDB" id="691986at2759"/>
<gene>
    <name evidence="1" type="ORF">EJB05_15451</name>
</gene>
<name>A0A5J9W1T6_9POAL</name>
<evidence type="ECO:0000313" key="1">
    <source>
        <dbReference type="EMBL" id="TVU41893.1"/>
    </source>
</evidence>
<dbReference type="Proteomes" id="UP000324897">
    <property type="component" value="Chromosome 4"/>
</dbReference>
<dbReference type="Gramene" id="TVU41893">
    <property type="protein sequence ID" value="TVU41893"/>
    <property type="gene ID" value="EJB05_15451"/>
</dbReference>
<comment type="caution">
    <text evidence="1">The sequence shown here is derived from an EMBL/GenBank/DDBJ whole genome shotgun (WGS) entry which is preliminary data.</text>
</comment>
<reference evidence="1 2" key="1">
    <citation type="journal article" date="2019" name="Sci. Rep.">
        <title>A high-quality genome of Eragrostis curvula grass provides insights into Poaceae evolution and supports new strategies to enhance forage quality.</title>
        <authorList>
            <person name="Carballo J."/>
            <person name="Santos B.A.C.M."/>
            <person name="Zappacosta D."/>
            <person name="Garbus I."/>
            <person name="Selva J.P."/>
            <person name="Gallo C.A."/>
            <person name="Diaz A."/>
            <person name="Albertini E."/>
            <person name="Caccamo M."/>
            <person name="Echenique V."/>
        </authorList>
    </citation>
    <scope>NUCLEOTIDE SEQUENCE [LARGE SCALE GENOMIC DNA]</scope>
    <source>
        <strain evidence="2">cv. Victoria</strain>
        <tissue evidence="1">Leaf</tissue>
    </source>
</reference>
<proteinExistence type="predicted"/>
<keyword evidence="2" id="KW-1185">Reference proteome</keyword>
<sequence length="81" mass="9187">MDIHWGLVPFHLSFSDDMESNLNRTFSLLKVRRPGDRALRHAESNLNRTFSLLKGMGMIKSGDPVIALSDMLQSIQVMNMP</sequence>
<protein>
    <submittedName>
        <fullName evidence="1">Uncharacterized protein</fullName>
    </submittedName>
</protein>
<accession>A0A5J9W1T6</accession>
<dbReference type="AlphaFoldDB" id="A0A5J9W1T6"/>
<evidence type="ECO:0000313" key="2">
    <source>
        <dbReference type="Proteomes" id="UP000324897"/>
    </source>
</evidence>